<dbReference type="CDD" id="cd01293">
    <property type="entry name" value="Bact_CD"/>
    <property type="match status" value="1"/>
</dbReference>
<evidence type="ECO:0000313" key="5">
    <source>
        <dbReference type="Proteomes" id="UP000254134"/>
    </source>
</evidence>
<dbReference type="SUPFAM" id="SSF51556">
    <property type="entry name" value="Metallo-dependent hydrolases"/>
    <property type="match status" value="1"/>
</dbReference>
<gene>
    <name evidence="4" type="ORF">Gocc_1325</name>
</gene>
<dbReference type="InterPro" id="IPR032466">
    <property type="entry name" value="Metal_Hydrolase"/>
</dbReference>
<keyword evidence="1" id="KW-0479">Metal-binding</keyword>
<proteinExistence type="predicted"/>
<protein>
    <submittedName>
        <fullName evidence="4">Cytosine deaminase/metal-dependent hydrolase</fullName>
    </submittedName>
</protein>
<keyword evidence="5" id="KW-1185">Reference proteome</keyword>
<dbReference type="RefSeq" id="WP_114795720.1">
    <property type="nucleotide sequence ID" value="NZ_QQZY01000002.1"/>
</dbReference>
<dbReference type="OrthoDB" id="3366604at2"/>
<dbReference type="EMBL" id="QQZY01000002">
    <property type="protein sequence ID" value="RDI75527.1"/>
    <property type="molecule type" value="Genomic_DNA"/>
</dbReference>
<dbReference type="InterPro" id="IPR052349">
    <property type="entry name" value="Metallo-hydrolase_Enzymes"/>
</dbReference>
<name>A0A7M2YZF6_9ACTN</name>
<dbReference type="Gene3D" id="2.30.40.10">
    <property type="entry name" value="Urease, subunit C, domain 1"/>
    <property type="match status" value="1"/>
</dbReference>
<evidence type="ECO:0000256" key="1">
    <source>
        <dbReference type="ARBA" id="ARBA00022723"/>
    </source>
</evidence>
<dbReference type="Pfam" id="PF07969">
    <property type="entry name" value="Amidohydro_3"/>
    <property type="match status" value="1"/>
</dbReference>
<accession>A0A7M2YZF6</accession>
<reference evidence="5" key="2">
    <citation type="journal article" date="2019" name="MicrobiologyOpen">
        <title>High-quality draft genome sequence of Gaiella occulta isolated from a 150 meter deep mineral water borehole and comparison with the genome sequences of other deep-branching lineages of the phylum Actinobacteria.</title>
        <authorList>
            <person name="Severino R."/>
            <person name="Froufe H.J.C."/>
            <person name="Barroso C."/>
            <person name="Albuquerque L."/>
            <person name="Lobo-da-Cunha A."/>
            <person name="da Costa M.S."/>
            <person name="Egas C."/>
        </authorList>
    </citation>
    <scope>NUCLEOTIDE SEQUENCE [LARGE SCALE GENOMIC DNA]</scope>
    <source>
        <strain evidence="5">F2-233</strain>
    </source>
</reference>
<keyword evidence="2 4" id="KW-0378">Hydrolase</keyword>
<dbReference type="FunFam" id="3.20.20.140:FF:000019">
    <property type="entry name" value="Cytosine deaminase"/>
    <property type="match status" value="1"/>
</dbReference>
<dbReference type="GO" id="GO:0016814">
    <property type="term" value="F:hydrolase activity, acting on carbon-nitrogen (but not peptide) bonds, in cyclic amidines"/>
    <property type="evidence" value="ECO:0007669"/>
    <property type="project" value="UniProtKB-ARBA"/>
</dbReference>
<dbReference type="Gene3D" id="3.20.20.140">
    <property type="entry name" value="Metal-dependent hydrolases"/>
    <property type="match status" value="1"/>
</dbReference>
<evidence type="ECO:0000259" key="3">
    <source>
        <dbReference type="Pfam" id="PF07969"/>
    </source>
</evidence>
<evidence type="ECO:0000256" key="2">
    <source>
        <dbReference type="ARBA" id="ARBA00022801"/>
    </source>
</evidence>
<dbReference type="GO" id="GO:0019239">
    <property type="term" value="F:deaminase activity"/>
    <property type="evidence" value="ECO:0007669"/>
    <property type="project" value="UniProtKB-ARBA"/>
</dbReference>
<dbReference type="PANTHER" id="PTHR32027:SF9">
    <property type="entry name" value="BLL3847 PROTEIN"/>
    <property type="match status" value="1"/>
</dbReference>
<organism evidence="4 5">
    <name type="scientific">Gaiella occulta</name>
    <dbReference type="NCBI Taxonomy" id="1002870"/>
    <lineage>
        <taxon>Bacteria</taxon>
        <taxon>Bacillati</taxon>
        <taxon>Actinomycetota</taxon>
        <taxon>Thermoleophilia</taxon>
        <taxon>Gaiellales</taxon>
        <taxon>Gaiellaceae</taxon>
        <taxon>Gaiella</taxon>
    </lineage>
</organism>
<dbReference type="AlphaFoldDB" id="A0A7M2YZF6"/>
<sequence length="384" mass="39755">MDEVGPVALAGAEGAFTLGLEDGRIASVTPAVGAPLRLALPALADLHVHADRAFARGPRPPRSLADAVELVREIKLASSEDDVRERATRLFARALAHGTLRMRTHVDIDKLIGERGLGGVLAAREAVAGRIDVEIVAFATKFADPTTPDGEARLRAAVGAGADLLGGVPALHADPVASVERVLDLAAELGLAADLHVDEASTPEPFVLEALADATLARGLEGRVTASHTCALAAVDDATARRTIAKLAEARITVIALPALNLFLQGRGDATPRVRGLTLVRELAAAGVEVRFASDNVRDVFYPYGDADPLEAAWLAALSAHVDDEDVLLAGVCGGRTRLRAGDAADVVLLDAPSFQDALSIRPAGRTVLRAGAIESGPGQGGHP</sequence>
<dbReference type="InterPro" id="IPR011059">
    <property type="entry name" value="Metal-dep_hydrolase_composite"/>
</dbReference>
<dbReference type="Proteomes" id="UP000254134">
    <property type="component" value="Unassembled WGS sequence"/>
</dbReference>
<dbReference type="InterPro" id="IPR013108">
    <property type="entry name" value="Amidohydro_3"/>
</dbReference>
<evidence type="ECO:0000313" key="4">
    <source>
        <dbReference type="EMBL" id="RDI75527.1"/>
    </source>
</evidence>
<dbReference type="GO" id="GO:0046872">
    <property type="term" value="F:metal ion binding"/>
    <property type="evidence" value="ECO:0007669"/>
    <property type="project" value="UniProtKB-KW"/>
</dbReference>
<reference evidence="4 5" key="1">
    <citation type="submission" date="2018-07" db="EMBL/GenBank/DDBJ databases">
        <title>High-quality-draft genome sequence of Gaiella occulta.</title>
        <authorList>
            <person name="Severino R."/>
            <person name="Froufe H.J.C."/>
            <person name="Rainey F.A."/>
            <person name="Barroso C."/>
            <person name="Albuquerque L."/>
            <person name="Lobo-Da-Cunha A."/>
            <person name="Da Costa M.S."/>
            <person name="Egas C."/>
        </authorList>
    </citation>
    <scope>NUCLEOTIDE SEQUENCE [LARGE SCALE GENOMIC DNA]</scope>
    <source>
        <strain evidence="4 5">F2-233</strain>
    </source>
</reference>
<dbReference type="PANTHER" id="PTHR32027">
    <property type="entry name" value="CYTOSINE DEAMINASE"/>
    <property type="match status" value="1"/>
</dbReference>
<comment type="caution">
    <text evidence="4">The sequence shown here is derived from an EMBL/GenBank/DDBJ whole genome shotgun (WGS) entry which is preliminary data.</text>
</comment>
<feature type="domain" description="Amidohydrolase 3" evidence="3">
    <location>
        <begin position="121"/>
        <end position="372"/>
    </location>
</feature>